<dbReference type="InterPro" id="IPR000073">
    <property type="entry name" value="AB_hydrolase_1"/>
</dbReference>
<dbReference type="Gene3D" id="3.40.50.1820">
    <property type="entry name" value="alpha/beta hydrolase"/>
    <property type="match status" value="1"/>
</dbReference>
<dbReference type="AlphaFoldDB" id="A0A3B0SD56"/>
<evidence type="ECO:0000259" key="1">
    <source>
        <dbReference type="Pfam" id="PF12697"/>
    </source>
</evidence>
<dbReference type="GO" id="GO:0016020">
    <property type="term" value="C:membrane"/>
    <property type="evidence" value="ECO:0007669"/>
    <property type="project" value="TreeGrafter"/>
</dbReference>
<proteinExistence type="predicted"/>
<dbReference type="PANTHER" id="PTHR43798">
    <property type="entry name" value="MONOACYLGLYCEROL LIPASE"/>
    <property type="match status" value="1"/>
</dbReference>
<sequence>MAIATGADGTTIHYEDHGGTGTNVVLVHGITESSETWRPITDRLIGRHRVVTLDLRGHGQSGTADRYDLEAMAGDVVTVITAIGIETPHIVGHSLGGAVVSAVGAAFPVASIVNVDQSLQLGSFKEQLSAVESQLRDPEMFPLVIEGLFGQLAGPLAGTDEFARVNDARRPDQDVVLGVWEMIFAMSEDDIAAVVEGALAGYAGSAVPYLSLFGIDPGPEYAAWLSAHIATATVEVWADQGHYPHLANPDKFVTRLEEFWYD</sequence>
<name>A0A3B0SD56_9ZZZZ</name>
<protein>
    <recommendedName>
        <fullName evidence="1">AB hydrolase-1 domain-containing protein</fullName>
    </recommendedName>
</protein>
<accession>A0A3B0SD56</accession>
<evidence type="ECO:0000313" key="2">
    <source>
        <dbReference type="EMBL" id="VAW03148.1"/>
    </source>
</evidence>
<dbReference type="InterPro" id="IPR050266">
    <property type="entry name" value="AB_hydrolase_sf"/>
</dbReference>
<gene>
    <name evidence="2" type="ORF">MNBD_ACTINO02-781</name>
</gene>
<feature type="domain" description="AB hydrolase-1" evidence="1">
    <location>
        <begin position="24"/>
        <end position="253"/>
    </location>
</feature>
<dbReference type="PANTHER" id="PTHR43798:SF33">
    <property type="entry name" value="HYDROLASE, PUTATIVE (AFU_ORTHOLOGUE AFUA_2G14860)-RELATED"/>
    <property type="match status" value="1"/>
</dbReference>
<organism evidence="2">
    <name type="scientific">hydrothermal vent metagenome</name>
    <dbReference type="NCBI Taxonomy" id="652676"/>
    <lineage>
        <taxon>unclassified sequences</taxon>
        <taxon>metagenomes</taxon>
        <taxon>ecological metagenomes</taxon>
    </lineage>
</organism>
<dbReference type="InterPro" id="IPR029058">
    <property type="entry name" value="AB_hydrolase_fold"/>
</dbReference>
<reference evidence="2" key="1">
    <citation type="submission" date="2018-06" db="EMBL/GenBank/DDBJ databases">
        <authorList>
            <person name="Zhirakovskaya E."/>
        </authorList>
    </citation>
    <scope>NUCLEOTIDE SEQUENCE</scope>
</reference>
<dbReference type="Pfam" id="PF12697">
    <property type="entry name" value="Abhydrolase_6"/>
    <property type="match status" value="1"/>
</dbReference>
<dbReference type="SUPFAM" id="SSF53474">
    <property type="entry name" value="alpha/beta-Hydrolases"/>
    <property type="match status" value="1"/>
</dbReference>
<dbReference type="GO" id="GO:0046464">
    <property type="term" value="P:acylglycerol catabolic process"/>
    <property type="evidence" value="ECO:0007669"/>
    <property type="project" value="TreeGrafter"/>
</dbReference>
<dbReference type="EMBL" id="UOEK01000252">
    <property type="protein sequence ID" value="VAW03148.1"/>
    <property type="molecule type" value="Genomic_DNA"/>
</dbReference>
<dbReference type="GO" id="GO:0047372">
    <property type="term" value="F:monoacylglycerol lipase activity"/>
    <property type="evidence" value="ECO:0007669"/>
    <property type="project" value="TreeGrafter"/>
</dbReference>